<keyword evidence="5" id="KW-0812">Transmembrane</keyword>
<keyword evidence="1" id="KW-0732">Signal</keyword>
<dbReference type="PANTHER" id="PTHR45656">
    <property type="entry name" value="PROTEIN CBR-CLEC-78"/>
    <property type="match status" value="1"/>
</dbReference>
<name>R7T9T6_CAPTE</name>
<feature type="domain" description="Sushi" evidence="6">
    <location>
        <begin position="213"/>
        <end position="246"/>
    </location>
</feature>
<keyword evidence="5" id="KW-0472">Membrane</keyword>
<dbReference type="STRING" id="283909.R7T9T6"/>
<dbReference type="SMART" id="SM00032">
    <property type="entry name" value="CCP"/>
    <property type="match status" value="5"/>
</dbReference>
<reference evidence="8" key="3">
    <citation type="submission" date="2015-06" db="UniProtKB">
        <authorList>
            <consortium name="EnsemblMetazoa"/>
        </authorList>
    </citation>
    <scope>IDENTIFICATION</scope>
</reference>
<dbReference type="OMA" id="PTCEPFD"/>
<reference evidence="7 9" key="2">
    <citation type="journal article" date="2013" name="Nature">
        <title>Insights into bilaterian evolution from three spiralian genomes.</title>
        <authorList>
            <person name="Simakov O."/>
            <person name="Marletaz F."/>
            <person name="Cho S.J."/>
            <person name="Edsinger-Gonzales E."/>
            <person name="Havlak P."/>
            <person name="Hellsten U."/>
            <person name="Kuo D.H."/>
            <person name="Larsson T."/>
            <person name="Lv J."/>
            <person name="Arendt D."/>
            <person name="Savage R."/>
            <person name="Osoegawa K."/>
            <person name="de Jong P."/>
            <person name="Grimwood J."/>
            <person name="Chapman J.A."/>
            <person name="Shapiro H."/>
            <person name="Aerts A."/>
            <person name="Otillar R.P."/>
            <person name="Terry A.Y."/>
            <person name="Boore J.L."/>
            <person name="Grigoriev I.V."/>
            <person name="Lindberg D.R."/>
            <person name="Seaver E.C."/>
            <person name="Weisblat D.A."/>
            <person name="Putnam N.H."/>
            <person name="Rokhsar D.S."/>
        </authorList>
    </citation>
    <scope>NUCLEOTIDE SEQUENCE</scope>
    <source>
        <strain evidence="7 9">I ESC-2004</strain>
    </source>
</reference>
<dbReference type="PANTHER" id="PTHR45656:SF4">
    <property type="entry name" value="PROTEIN CBR-CLEC-78"/>
    <property type="match status" value="1"/>
</dbReference>
<dbReference type="EMBL" id="KB310993">
    <property type="protein sequence ID" value="ELT90272.1"/>
    <property type="molecule type" value="Genomic_DNA"/>
</dbReference>
<dbReference type="InterPro" id="IPR051277">
    <property type="entry name" value="SEZ6_CSMD_C4BPB_Regulators"/>
</dbReference>
<dbReference type="Gene3D" id="2.10.70.10">
    <property type="entry name" value="Complement Module, domain 1"/>
    <property type="match status" value="5"/>
</dbReference>
<keyword evidence="3 4" id="KW-1015">Disulfide bond</keyword>
<dbReference type="EnsemblMetazoa" id="CapteT225105">
    <property type="protein sequence ID" value="CapteP225105"/>
    <property type="gene ID" value="CapteG225105"/>
</dbReference>
<evidence type="ECO:0000256" key="5">
    <source>
        <dbReference type="SAM" id="Phobius"/>
    </source>
</evidence>
<feature type="domain" description="Sushi" evidence="6">
    <location>
        <begin position="247"/>
        <end position="307"/>
    </location>
</feature>
<evidence type="ECO:0000256" key="2">
    <source>
        <dbReference type="ARBA" id="ARBA00022737"/>
    </source>
</evidence>
<feature type="domain" description="Sushi" evidence="6">
    <location>
        <begin position="322"/>
        <end position="375"/>
    </location>
</feature>
<dbReference type="EMBL" id="AMQN01003117">
    <property type="status" value="NOT_ANNOTATED_CDS"/>
    <property type="molecule type" value="Genomic_DNA"/>
</dbReference>
<evidence type="ECO:0000313" key="8">
    <source>
        <dbReference type="EnsemblMetazoa" id="CapteP225105"/>
    </source>
</evidence>
<dbReference type="AlphaFoldDB" id="R7T9T6"/>
<proteinExistence type="predicted"/>
<feature type="domain" description="Sushi" evidence="6">
    <location>
        <begin position="126"/>
        <end position="188"/>
    </location>
</feature>
<keyword evidence="4" id="KW-0768">Sushi</keyword>
<evidence type="ECO:0000259" key="6">
    <source>
        <dbReference type="PROSITE" id="PS50923"/>
    </source>
</evidence>
<keyword evidence="5" id="KW-1133">Transmembrane helix</keyword>
<dbReference type="Proteomes" id="UP000014760">
    <property type="component" value="Unassembled WGS sequence"/>
</dbReference>
<feature type="domain" description="Sushi" evidence="6">
    <location>
        <begin position="63"/>
        <end position="125"/>
    </location>
</feature>
<dbReference type="PROSITE" id="PS50923">
    <property type="entry name" value="SUSHI"/>
    <property type="match status" value="5"/>
</dbReference>
<keyword evidence="9" id="KW-1185">Reference proteome</keyword>
<feature type="disulfide bond" evidence="4">
    <location>
        <begin position="278"/>
        <end position="305"/>
    </location>
</feature>
<dbReference type="Pfam" id="PF00084">
    <property type="entry name" value="Sushi"/>
    <property type="match status" value="4"/>
</dbReference>
<gene>
    <name evidence="7" type="ORF">CAPTEDRAFT_225105</name>
</gene>
<organism evidence="7">
    <name type="scientific">Capitella teleta</name>
    <name type="common">Polychaete worm</name>
    <dbReference type="NCBI Taxonomy" id="283909"/>
    <lineage>
        <taxon>Eukaryota</taxon>
        <taxon>Metazoa</taxon>
        <taxon>Spiralia</taxon>
        <taxon>Lophotrochozoa</taxon>
        <taxon>Annelida</taxon>
        <taxon>Polychaeta</taxon>
        <taxon>Sedentaria</taxon>
        <taxon>Scolecida</taxon>
        <taxon>Capitellidae</taxon>
        <taxon>Capitella</taxon>
    </lineage>
</organism>
<feature type="transmembrane region" description="Helical" evidence="5">
    <location>
        <begin position="452"/>
        <end position="477"/>
    </location>
</feature>
<comment type="caution">
    <text evidence="4">Lacks conserved residue(s) required for the propagation of feature annotation.</text>
</comment>
<accession>R7T9T6</accession>
<dbReference type="InterPro" id="IPR000436">
    <property type="entry name" value="Sushi_SCR_CCP_dom"/>
</dbReference>
<reference evidence="9" key="1">
    <citation type="submission" date="2012-12" db="EMBL/GenBank/DDBJ databases">
        <authorList>
            <person name="Hellsten U."/>
            <person name="Grimwood J."/>
            <person name="Chapman J.A."/>
            <person name="Shapiro H."/>
            <person name="Aerts A."/>
            <person name="Otillar R.P."/>
            <person name="Terry A.Y."/>
            <person name="Boore J.L."/>
            <person name="Simakov O."/>
            <person name="Marletaz F."/>
            <person name="Cho S.-J."/>
            <person name="Edsinger-Gonzales E."/>
            <person name="Havlak P."/>
            <person name="Kuo D.-H."/>
            <person name="Larsson T."/>
            <person name="Lv J."/>
            <person name="Arendt D."/>
            <person name="Savage R."/>
            <person name="Osoegawa K."/>
            <person name="de Jong P."/>
            <person name="Lindberg D.R."/>
            <person name="Seaver E.C."/>
            <person name="Weisblat D.A."/>
            <person name="Putnam N.H."/>
            <person name="Grigoriev I.V."/>
            <person name="Rokhsar D.S."/>
        </authorList>
    </citation>
    <scope>NUCLEOTIDE SEQUENCE</scope>
    <source>
        <strain evidence="9">I ESC-2004</strain>
    </source>
</reference>
<evidence type="ECO:0000256" key="1">
    <source>
        <dbReference type="ARBA" id="ARBA00022729"/>
    </source>
</evidence>
<dbReference type="CDD" id="cd00033">
    <property type="entry name" value="CCP"/>
    <property type="match status" value="5"/>
</dbReference>
<evidence type="ECO:0000256" key="3">
    <source>
        <dbReference type="ARBA" id="ARBA00023157"/>
    </source>
</evidence>
<feature type="disulfide bond" evidence="4">
    <location>
        <begin position="96"/>
        <end position="123"/>
    </location>
</feature>
<evidence type="ECO:0000313" key="7">
    <source>
        <dbReference type="EMBL" id="ELT90272.1"/>
    </source>
</evidence>
<dbReference type="OrthoDB" id="6156086at2759"/>
<protein>
    <recommendedName>
        <fullName evidence="6">Sushi domain-containing protein</fullName>
    </recommendedName>
</protein>
<dbReference type="SUPFAM" id="SSF57535">
    <property type="entry name" value="Complement control module/SCR domain"/>
    <property type="match status" value="5"/>
</dbReference>
<evidence type="ECO:0000256" key="4">
    <source>
        <dbReference type="PROSITE-ProRule" id="PRU00302"/>
    </source>
</evidence>
<dbReference type="InterPro" id="IPR035976">
    <property type="entry name" value="Sushi/SCR/CCP_sf"/>
</dbReference>
<feature type="disulfide bond" evidence="4">
    <location>
        <begin position="249"/>
        <end position="292"/>
    </location>
</feature>
<sequence length="507" mass="55949">MELQNLSGHSGKRIKCQSGFIRMLESTKGDVLFAILVSITYCSAVVDDAANLAAFSNETDTAVTCELSREAIEERNLIPSLSVGLFSPLSNLTFACNNQSLLIGAPYVICLQHGTWDRPLPICKYVTCPELAIPEDRMQVTLTSPDLIPGTVATYSCREGFVMAEDISSDRKCQTNGEWSSDEPNCIAKCHPMGSIDGGSIHYDCQTEHCPAQVSCSEGYRLHGNRMYICQSNGTWSPETTSNCSRITCELPPTLVHGTLRNNDDDIRLPGSTIKYDCDHGFRMEGNGQLQCTKIGTWPILETRCIYNVSPPAQNTKAVLLTPCGNPESFGNGTFNLRGKTVFFKCNAGFWLDGSDDVTCQSNGQWNSPMPRCIGFYEGGMVVFQLIQLYDDTEKFPDTNWLVKGHLKRTDESWLYKGIIKSTKKEFSRLDMHPLHKALDPTEIAVPGRVNIAALGLGIAIAIVAILLAALLAAVCVRRKGSLSRFGHRTLDTSFENPVYEYEQSMK</sequence>
<dbReference type="HOGENOM" id="CLU_537763_0_0_1"/>
<keyword evidence="2" id="KW-0677">Repeat</keyword>
<feature type="disulfide bond" evidence="4">
    <location>
        <begin position="346"/>
        <end position="373"/>
    </location>
</feature>
<evidence type="ECO:0000313" key="9">
    <source>
        <dbReference type="Proteomes" id="UP000014760"/>
    </source>
</evidence>